<evidence type="ECO:0000313" key="6">
    <source>
        <dbReference type="RefSeq" id="XP_015893952.3"/>
    </source>
</evidence>
<dbReference type="AlphaFoldDB" id="A0A6P4AH14"/>
<dbReference type="Gene3D" id="2.170.150.80">
    <property type="entry name" value="NAC domain"/>
    <property type="match status" value="1"/>
</dbReference>
<keyword evidence="4" id="KW-0539">Nucleus</keyword>
<name>A0A6P4AH14_ZIZJJ</name>
<reference evidence="6" key="1">
    <citation type="submission" date="2025-05" db="UniProtKB">
        <authorList>
            <consortium name="RefSeq"/>
        </authorList>
    </citation>
    <scope>IDENTIFICATION</scope>
    <source>
        <tissue evidence="6">Seedling</tissue>
    </source>
</reference>
<dbReference type="RefSeq" id="XP_015893952.3">
    <property type="nucleotide sequence ID" value="XM_016038466.4"/>
</dbReference>
<evidence type="ECO:0000256" key="1">
    <source>
        <dbReference type="ARBA" id="ARBA00023015"/>
    </source>
</evidence>
<organism evidence="6">
    <name type="scientific">Ziziphus jujuba</name>
    <name type="common">Chinese jujube</name>
    <name type="synonym">Ziziphus sativa</name>
    <dbReference type="NCBI Taxonomy" id="326968"/>
    <lineage>
        <taxon>Eukaryota</taxon>
        <taxon>Viridiplantae</taxon>
        <taxon>Streptophyta</taxon>
        <taxon>Embryophyta</taxon>
        <taxon>Tracheophyta</taxon>
        <taxon>Spermatophyta</taxon>
        <taxon>Magnoliopsida</taxon>
        <taxon>eudicotyledons</taxon>
        <taxon>Gunneridae</taxon>
        <taxon>Pentapetalae</taxon>
        <taxon>rosids</taxon>
        <taxon>fabids</taxon>
        <taxon>Rosales</taxon>
        <taxon>Rhamnaceae</taxon>
        <taxon>Paliureae</taxon>
        <taxon>Ziziphus</taxon>
    </lineage>
</organism>
<keyword evidence="2" id="KW-0238">DNA-binding</keyword>
<gene>
    <name evidence="6" type="primary">LOC107428022</name>
</gene>
<proteinExistence type="predicted"/>
<dbReference type="InterPro" id="IPR036093">
    <property type="entry name" value="NAC_dom_sf"/>
</dbReference>
<dbReference type="GO" id="GO:0006355">
    <property type="term" value="P:regulation of DNA-templated transcription"/>
    <property type="evidence" value="ECO:0007669"/>
    <property type="project" value="InterPro"/>
</dbReference>
<dbReference type="PANTHER" id="PTHR31719">
    <property type="entry name" value="NAC TRANSCRIPTION FACTOR 56"/>
    <property type="match status" value="1"/>
</dbReference>
<dbReference type="GO" id="GO:0003677">
    <property type="term" value="F:DNA binding"/>
    <property type="evidence" value="ECO:0007669"/>
    <property type="project" value="UniProtKB-KW"/>
</dbReference>
<evidence type="ECO:0000256" key="2">
    <source>
        <dbReference type="ARBA" id="ARBA00023125"/>
    </source>
</evidence>
<dbReference type="PANTHER" id="PTHR31719:SF176">
    <property type="entry name" value="NAC DOMAIN CONTAINING PROTEIN 84"/>
    <property type="match status" value="1"/>
</dbReference>
<dbReference type="PROSITE" id="PS51005">
    <property type="entry name" value="NAC"/>
    <property type="match status" value="1"/>
</dbReference>
<keyword evidence="1" id="KW-0805">Transcription regulation</keyword>
<dbReference type="KEGG" id="zju:107428022"/>
<sequence length="247" mass="28773">MEKSSNFVINGGLKLPIGYRFHPTDEELLLHYLKKKVLNIPLPASVIPEFDVFQAHPYDLPGDLREKRYFFYNQKRNVNDEMCKRVSGCSGYWKPVIGKEKQIVASDNNDQRNRAFGVRKTLLFRERKRPRGRQTRWVMHEYHLLGLGINPNSFSQKFEMEVGEWVIFRIFQRRRRPRNYGIVSQPPNTKRTKITDMIRPSYLDYTVENVSVSGPPSPCLSFSSGVTEISFDGVVDDQEENSNPNLL</sequence>
<accession>A0A6P4AH14</accession>
<dbReference type="Pfam" id="PF02365">
    <property type="entry name" value="NAM"/>
    <property type="match status" value="1"/>
</dbReference>
<dbReference type="InterPro" id="IPR003441">
    <property type="entry name" value="NAC-dom"/>
</dbReference>
<dbReference type="GeneID" id="107428022"/>
<feature type="domain" description="NAC" evidence="5">
    <location>
        <begin position="15"/>
        <end position="173"/>
    </location>
</feature>
<evidence type="ECO:0000256" key="3">
    <source>
        <dbReference type="ARBA" id="ARBA00023163"/>
    </source>
</evidence>
<keyword evidence="3" id="KW-0804">Transcription</keyword>
<dbReference type="SUPFAM" id="SSF101941">
    <property type="entry name" value="NAC domain"/>
    <property type="match status" value="1"/>
</dbReference>
<protein>
    <submittedName>
        <fullName evidence="6">NAC domain-containing protein 83</fullName>
    </submittedName>
</protein>
<evidence type="ECO:0000256" key="4">
    <source>
        <dbReference type="ARBA" id="ARBA00023242"/>
    </source>
</evidence>
<evidence type="ECO:0000259" key="5">
    <source>
        <dbReference type="PROSITE" id="PS51005"/>
    </source>
</evidence>